<dbReference type="SMART" id="SM00708">
    <property type="entry name" value="PhBP"/>
    <property type="match status" value="1"/>
</dbReference>
<dbReference type="AlphaFoldDB" id="A0A0C9RSX5"/>
<dbReference type="GO" id="GO:0005549">
    <property type="term" value="F:odorant binding"/>
    <property type="evidence" value="ECO:0007669"/>
    <property type="project" value="InterPro"/>
</dbReference>
<evidence type="ECO:0000313" key="3">
    <source>
        <dbReference type="EMBL" id="JAG80368.1"/>
    </source>
</evidence>
<dbReference type="EMBL" id="GBYB01010601">
    <property type="protein sequence ID" value="JAG80368.1"/>
    <property type="molecule type" value="Transcribed_RNA"/>
</dbReference>
<dbReference type="GO" id="GO:0005615">
    <property type="term" value="C:extracellular space"/>
    <property type="evidence" value="ECO:0007669"/>
    <property type="project" value="TreeGrafter"/>
</dbReference>
<keyword evidence="1 2" id="KW-0732">Signal</keyword>
<dbReference type="SUPFAM" id="SSF47565">
    <property type="entry name" value="Insect pheromone/odorant-binding proteins"/>
    <property type="match status" value="1"/>
</dbReference>
<evidence type="ECO:0000256" key="1">
    <source>
        <dbReference type="ARBA" id="ARBA00022729"/>
    </source>
</evidence>
<dbReference type="PANTHER" id="PTHR11857">
    <property type="entry name" value="ODORANT BINDING PROTEIN-RELATED"/>
    <property type="match status" value="1"/>
</dbReference>
<dbReference type="Pfam" id="PF01395">
    <property type="entry name" value="PBP_GOBP"/>
    <property type="match status" value="1"/>
</dbReference>
<feature type="signal peptide" evidence="2">
    <location>
        <begin position="1"/>
        <end position="35"/>
    </location>
</feature>
<dbReference type="InterPro" id="IPR036728">
    <property type="entry name" value="PBP_GOBP_sf"/>
</dbReference>
<dbReference type="GO" id="GO:0007608">
    <property type="term" value="P:sensory perception of smell"/>
    <property type="evidence" value="ECO:0007669"/>
    <property type="project" value="TreeGrafter"/>
</dbReference>
<dbReference type="Gene3D" id="1.10.238.20">
    <property type="entry name" value="Pheromone/general odorant binding protein domain"/>
    <property type="match status" value="1"/>
</dbReference>
<feature type="chain" id="PRO_5002202770" evidence="2">
    <location>
        <begin position="36"/>
        <end position="148"/>
    </location>
</feature>
<gene>
    <name evidence="3" type="primary">Obp56d_4</name>
    <name evidence="3" type="ORF">g.31790</name>
</gene>
<name>A0A0C9RSX5_9HYME</name>
<feature type="non-terminal residue" evidence="3">
    <location>
        <position position="1"/>
    </location>
</feature>
<proteinExistence type="predicted"/>
<reference evidence="3" key="1">
    <citation type="submission" date="2015-01" db="EMBL/GenBank/DDBJ databases">
        <title>Transcriptome Assembly of Fopius arisanus.</title>
        <authorList>
            <person name="Geib S."/>
        </authorList>
    </citation>
    <scope>NUCLEOTIDE SEQUENCE</scope>
</reference>
<accession>A0A0C9RSX5</accession>
<organism evidence="3">
    <name type="scientific">Fopius arisanus</name>
    <dbReference type="NCBI Taxonomy" id="64838"/>
    <lineage>
        <taxon>Eukaryota</taxon>
        <taxon>Metazoa</taxon>
        <taxon>Ecdysozoa</taxon>
        <taxon>Arthropoda</taxon>
        <taxon>Hexapoda</taxon>
        <taxon>Insecta</taxon>
        <taxon>Pterygota</taxon>
        <taxon>Neoptera</taxon>
        <taxon>Endopterygota</taxon>
        <taxon>Hymenoptera</taxon>
        <taxon>Apocrita</taxon>
        <taxon>Ichneumonoidea</taxon>
        <taxon>Braconidae</taxon>
        <taxon>Opiinae</taxon>
        <taxon>Fopius</taxon>
    </lineage>
</organism>
<protein>
    <submittedName>
        <fullName evidence="3">Obp56d_4 protein</fullName>
    </submittedName>
</protein>
<dbReference type="InterPro" id="IPR006170">
    <property type="entry name" value="PBP/GOBP"/>
</dbReference>
<sequence>GERKFRRTHFAIPKVNMNTSIVVLVLCALAAAAWGKEIPEEIRAGTAKCIEITGLDPDVFKSLHETGFENADDKVKCFGACLLKQIGVMAEDGSVDVETAKSLVPSDMPNHDRIVEFIETCHAEKGANECETAHAIGMCMHKNRVFED</sequence>
<dbReference type="CDD" id="cd23992">
    <property type="entry name" value="PBP_GOBP"/>
    <property type="match status" value="1"/>
</dbReference>
<evidence type="ECO:0000256" key="2">
    <source>
        <dbReference type="SAM" id="SignalP"/>
    </source>
</evidence>